<evidence type="ECO:0000313" key="1">
    <source>
        <dbReference type="EMBL" id="STW46308.1"/>
    </source>
</evidence>
<accession>A0A378FT14</accession>
<dbReference type="EMBL" id="UGNC01000005">
    <property type="protein sequence ID" value="STW46308.1"/>
    <property type="molecule type" value="Genomic_DNA"/>
</dbReference>
<dbReference type="Proteomes" id="UP000255167">
    <property type="component" value="Unassembled WGS sequence"/>
</dbReference>
<dbReference type="AlphaFoldDB" id="A0A378FT14"/>
<protein>
    <submittedName>
        <fullName evidence="1">Uncharacterized protein</fullName>
    </submittedName>
</protein>
<evidence type="ECO:0000313" key="2">
    <source>
        <dbReference type="Proteomes" id="UP000255167"/>
    </source>
</evidence>
<organism evidence="1 2">
    <name type="scientific">Klebsiella pneumoniae</name>
    <dbReference type="NCBI Taxonomy" id="573"/>
    <lineage>
        <taxon>Bacteria</taxon>
        <taxon>Pseudomonadati</taxon>
        <taxon>Pseudomonadota</taxon>
        <taxon>Gammaproteobacteria</taxon>
        <taxon>Enterobacterales</taxon>
        <taxon>Enterobacteriaceae</taxon>
        <taxon>Klebsiella/Raoultella group</taxon>
        <taxon>Klebsiella</taxon>
        <taxon>Klebsiella pneumoniae complex</taxon>
    </lineage>
</organism>
<reference evidence="1 2" key="1">
    <citation type="submission" date="2018-06" db="EMBL/GenBank/DDBJ databases">
        <authorList>
            <consortium name="Pathogen Informatics"/>
            <person name="Doyle S."/>
        </authorList>
    </citation>
    <scope>NUCLEOTIDE SEQUENCE [LARGE SCALE GENOMIC DNA]</scope>
    <source>
        <strain evidence="1 2">NCTC9617</strain>
    </source>
</reference>
<gene>
    <name evidence="1" type="ORF">NCTC9617_02819</name>
</gene>
<sequence>MSALVAQQIVIDVIADPVLNLFGDDGDDLPKVCSRWNSFLAPRPVVTAEEFAAAEDPPVRRQRQQRIVSERTIQSAADKLRPGVGKGFMIAMQGIRPGE</sequence>
<name>A0A378FT14_KLEPN</name>
<proteinExistence type="predicted"/>